<dbReference type="FunFam" id="1.20.120.1780:FF:000001">
    <property type="entry name" value="4-hydroxybenzoate octaprenyltransferase"/>
    <property type="match status" value="1"/>
</dbReference>
<dbReference type="InterPro" id="IPR044878">
    <property type="entry name" value="UbiA_sf"/>
</dbReference>
<evidence type="ECO:0000313" key="13">
    <source>
        <dbReference type="EMBL" id="CUU40160.1"/>
    </source>
</evidence>
<feature type="transmembrane region" description="Helical" evidence="12">
    <location>
        <begin position="273"/>
        <end position="296"/>
    </location>
</feature>
<dbReference type="InterPro" id="IPR006371">
    <property type="entry name" value="Polyprenyltransferase_UbiA-li"/>
</dbReference>
<feature type="transmembrane region" description="Helical" evidence="12">
    <location>
        <begin position="210"/>
        <end position="235"/>
    </location>
</feature>
<dbReference type="NCBIfam" id="NF009515">
    <property type="entry name" value="PRK12874.1"/>
    <property type="match status" value="1"/>
</dbReference>
<evidence type="ECO:0000256" key="2">
    <source>
        <dbReference type="ARBA" id="ARBA00004141"/>
    </source>
</evidence>
<feature type="transmembrane region" description="Helical" evidence="12">
    <location>
        <begin position="20"/>
        <end position="42"/>
    </location>
</feature>
<keyword evidence="4" id="KW-1003">Cell membrane</keyword>
<proteinExistence type="inferred from homology"/>
<accession>A0A0S4PXS9</accession>
<dbReference type="Proteomes" id="UP000064525">
    <property type="component" value="Chromosome I"/>
</dbReference>
<evidence type="ECO:0000256" key="4">
    <source>
        <dbReference type="ARBA" id="ARBA00022475"/>
    </source>
</evidence>
<evidence type="ECO:0000313" key="16">
    <source>
        <dbReference type="Proteomes" id="UP000064525"/>
    </source>
</evidence>
<evidence type="ECO:0000256" key="11">
    <source>
        <dbReference type="ARBA" id="ARBA00034524"/>
    </source>
</evidence>
<reference evidence="13" key="2">
    <citation type="submission" date="2015-11" db="EMBL/GenBank/DDBJ databases">
        <authorList>
            <person name="Zhang Y."/>
            <person name="Guo Z."/>
        </authorList>
    </citation>
    <scope>NUCLEOTIDE SEQUENCE</scope>
    <source>
        <strain evidence="13">1</strain>
    </source>
</reference>
<feature type="transmembrane region" description="Helical" evidence="12">
    <location>
        <begin position="170"/>
        <end position="190"/>
    </location>
</feature>
<feature type="transmembrane region" description="Helical" evidence="12">
    <location>
        <begin position="90"/>
        <end position="110"/>
    </location>
</feature>
<reference evidence="14 15" key="1">
    <citation type="journal article" date="2014" name="Genome Announc.">
        <title>Draft genome sequences of eight enterohepatic helicobacter species isolated from both laboratory and wild rodents.</title>
        <authorList>
            <person name="Sheh A."/>
            <person name="Shen Z."/>
            <person name="Fox J.G."/>
        </authorList>
    </citation>
    <scope>NUCLEOTIDE SEQUENCE [LARGE SCALE GENOMIC DNA]</scope>
    <source>
        <strain evidence="14 15">MIT 98-6810</strain>
    </source>
</reference>
<dbReference type="PANTHER" id="PTHR11048">
    <property type="entry name" value="PRENYLTRANSFERASES"/>
    <property type="match status" value="1"/>
</dbReference>
<dbReference type="InterPro" id="IPR039653">
    <property type="entry name" value="Prenyltransferase"/>
</dbReference>
<protein>
    <recommendedName>
        <fullName evidence="11">4-hydroxybenzoate polyprenyltransferase</fullName>
        <ecNumber evidence="11">2.5.1.39</ecNumber>
    </recommendedName>
</protein>
<feature type="transmembrane region" description="Helical" evidence="12">
    <location>
        <begin position="48"/>
        <end position="69"/>
    </location>
</feature>
<keyword evidence="7" id="KW-0831">Ubiquinone biosynthesis</keyword>
<dbReference type="AlphaFoldDB" id="A0A0S4PXS9"/>
<evidence type="ECO:0000256" key="8">
    <source>
        <dbReference type="ARBA" id="ARBA00022692"/>
    </source>
</evidence>
<dbReference type="OrthoDB" id="9782418at2"/>
<evidence type="ECO:0000313" key="15">
    <source>
        <dbReference type="Proteomes" id="UP000029925"/>
    </source>
</evidence>
<comment type="subcellular location">
    <subcellularLocation>
        <location evidence="2">Membrane</location>
        <topology evidence="2">Multi-pass membrane protein</topology>
    </subcellularLocation>
</comment>
<dbReference type="NCBIfam" id="TIGR01475">
    <property type="entry name" value="ubiA_other"/>
    <property type="match status" value="1"/>
</dbReference>
<keyword evidence="15" id="KW-1185">Reference proteome</keyword>
<keyword evidence="6 13" id="KW-0808">Transferase</keyword>
<organism evidence="13 16">
    <name type="scientific">Helicobacter typhlonius</name>
    <dbReference type="NCBI Taxonomy" id="76936"/>
    <lineage>
        <taxon>Bacteria</taxon>
        <taxon>Pseudomonadati</taxon>
        <taxon>Campylobacterota</taxon>
        <taxon>Epsilonproteobacteria</taxon>
        <taxon>Campylobacterales</taxon>
        <taxon>Helicobacteraceae</taxon>
        <taxon>Helicobacter</taxon>
    </lineage>
</organism>
<sequence length="298" mass="33429">MSMFRTFKMQLKSFSDLVAFEHTIFSSSFILIAMVVASMQMYGIPWCGWGTLLLCTLALISARNFAMGFNRLKDRDIDILNARTKARPSVDGRISLAWLIIFNVFNALLFVCVSYFINNLAFYLCVPFLAILAFYSYTKRFSAIAHWVLGVCLGLAPIAGVIAIMGEITLWSVLLSAGVLFWVAGFDLLYSLQDMEFDKANDLHSIPAYFGVRVTLWISRCCHLFAVGFWAGFVYVAELHIIAQIGVCLAAMILCYEQYLVSVHLKNIPKAFFVTNGYLGIMLFLCILADSIGVVYGY</sequence>
<dbReference type="STRING" id="76936.BN2458_PEG1275"/>
<dbReference type="Pfam" id="PF01040">
    <property type="entry name" value="UbiA"/>
    <property type="match status" value="1"/>
</dbReference>
<dbReference type="EMBL" id="JRPF02000004">
    <property type="protein sequence ID" value="TLD78594.1"/>
    <property type="molecule type" value="Genomic_DNA"/>
</dbReference>
<evidence type="ECO:0000256" key="1">
    <source>
        <dbReference type="ARBA" id="ARBA00001946"/>
    </source>
</evidence>
<comment type="similarity">
    <text evidence="3">Belongs to the UbiA prenyltransferase family.</text>
</comment>
<keyword evidence="5" id="KW-0997">Cell inner membrane</keyword>
<evidence type="ECO:0000256" key="9">
    <source>
        <dbReference type="ARBA" id="ARBA00022989"/>
    </source>
</evidence>
<feature type="transmembrane region" description="Helical" evidence="12">
    <location>
        <begin position="144"/>
        <end position="164"/>
    </location>
</feature>
<keyword evidence="8 12" id="KW-0812">Transmembrane</keyword>
<dbReference type="PATRIC" id="fig|76936.10.peg.1245"/>
<evidence type="ECO:0000256" key="3">
    <source>
        <dbReference type="ARBA" id="ARBA00005985"/>
    </source>
</evidence>
<name>A0A0S4PXS9_9HELI</name>
<dbReference type="NCBIfam" id="NF041585">
    <property type="entry name" value="MqnP_Cj_Hp"/>
    <property type="match status" value="1"/>
</dbReference>
<dbReference type="EMBL" id="LN907858">
    <property type="protein sequence ID" value="CUU40160.1"/>
    <property type="molecule type" value="Genomic_DNA"/>
</dbReference>
<dbReference type="KEGG" id="hty:BN2458_PEG1275"/>
<keyword evidence="10 12" id="KW-0472">Membrane</keyword>
<evidence type="ECO:0000256" key="6">
    <source>
        <dbReference type="ARBA" id="ARBA00022679"/>
    </source>
</evidence>
<evidence type="ECO:0000256" key="12">
    <source>
        <dbReference type="SAM" id="Phobius"/>
    </source>
</evidence>
<evidence type="ECO:0000256" key="10">
    <source>
        <dbReference type="ARBA" id="ARBA00023136"/>
    </source>
</evidence>
<feature type="transmembrane region" description="Helical" evidence="12">
    <location>
        <begin position="116"/>
        <end position="137"/>
    </location>
</feature>
<feature type="transmembrane region" description="Helical" evidence="12">
    <location>
        <begin position="241"/>
        <end position="261"/>
    </location>
</feature>
<dbReference type="PANTHER" id="PTHR11048:SF28">
    <property type="entry name" value="4-HYDROXYBENZOATE POLYPRENYLTRANSFERASE, MITOCHONDRIAL"/>
    <property type="match status" value="1"/>
</dbReference>
<gene>
    <name evidence="13" type="ORF">BN2458_PEG1275</name>
    <name evidence="14" type="ORF">LS75_004555</name>
</gene>
<keyword evidence="9 12" id="KW-1133">Transmembrane helix</keyword>
<dbReference type="GO" id="GO:0008412">
    <property type="term" value="F:4-hydroxybenzoate polyprenyltransferase activity"/>
    <property type="evidence" value="ECO:0007669"/>
    <property type="project" value="UniProtKB-EC"/>
</dbReference>
<comment type="cofactor">
    <cofactor evidence="1">
        <name>Mg(2+)</name>
        <dbReference type="ChEBI" id="CHEBI:18420"/>
    </cofactor>
</comment>
<dbReference type="EC" id="2.5.1.39" evidence="11"/>
<dbReference type="FunFam" id="1.10.357.140:FF:000008">
    <property type="entry name" value="4-hydroxybenzoate octaprenyltransferase"/>
    <property type="match status" value="1"/>
</dbReference>
<evidence type="ECO:0000256" key="7">
    <source>
        <dbReference type="ARBA" id="ARBA00022688"/>
    </source>
</evidence>
<dbReference type="GO" id="GO:0005886">
    <property type="term" value="C:plasma membrane"/>
    <property type="evidence" value="ECO:0007669"/>
    <property type="project" value="TreeGrafter"/>
</dbReference>
<dbReference type="GO" id="GO:0006744">
    <property type="term" value="P:ubiquinone biosynthetic process"/>
    <property type="evidence" value="ECO:0007669"/>
    <property type="project" value="UniProtKB-KW"/>
</dbReference>
<reference evidence="16" key="3">
    <citation type="submission" date="2015-11" db="EMBL/GenBank/DDBJ databases">
        <authorList>
            <person name="Anvar S.Y."/>
        </authorList>
    </citation>
    <scope>NUCLEOTIDE SEQUENCE [LARGE SCALE GENOMIC DNA]</scope>
</reference>
<dbReference type="Gene3D" id="1.10.357.140">
    <property type="entry name" value="UbiA prenyltransferase"/>
    <property type="match status" value="1"/>
</dbReference>
<dbReference type="CDD" id="cd13959">
    <property type="entry name" value="PT_UbiA_COQ2"/>
    <property type="match status" value="1"/>
</dbReference>
<evidence type="ECO:0000313" key="14">
    <source>
        <dbReference type="EMBL" id="TLD78594.1"/>
    </source>
</evidence>
<evidence type="ECO:0000256" key="5">
    <source>
        <dbReference type="ARBA" id="ARBA00022519"/>
    </source>
</evidence>
<dbReference type="InterPro" id="IPR000537">
    <property type="entry name" value="UbiA_prenyltransferase"/>
</dbReference>
<dbReference type="Gene3D" id="1.20.120.1780">
    <property type="entry name" value="UbiA prenyltransferase"/>
    <property type="match status" value="1"/>
</dbReference>
<dbReference type="Proteomes" id="UP000029925">
    <property type="component" value="Unassembled WGS sequence"/>
</dbReference>